<accession>A0ABV0F8D6</accession>
<reference evidence="6" key="1">
    <citation type="submission" date="2016-06" db="EMBL/GenBank/DDBJ databases">
        <title>Four novel species of enterococci isolated from chicken manure.</title>
        <authorList>
            <person name="Van Tyne D."/>
        </authorList>
    </citation>
    <scope>NUCLEOTIDE SEQUENCE [LARGE SCALE GENOMIC DNA]</scope>
    <source>
        <strain evidence="6">JM9A</strain>
    </source>
</reference>
<feature type="transmembrane region" description="Helical" evidence="3">
    <location>
        <begin position="7"/>
        <end position="31"/>
    </location>
</feature>
<dbReference type="InterPro" id="IPR050922">
    <property type="entry name" value="LytR/CpsA/Psr_CW_biosynth"/>
</dbReference>
<evidence type="ECO:0000259" key="4">
    <source>
        <dbReference type="Pfam" id="PF03816"/>
    </source>
</evidence>
<dbReference type="Gene3D" id="3.40.630.190">
    <property type="entry name" value="LCP protein"/>
    <property type="match status" value="1"/>
</dbReference>
<reference evidence="5 6" key="2">
    <citation type="submission" date="2024-02" db="EMBL/GenBank/DDBJ databases">
        <title>The Genome Sequence of Enterococcus diestrammenae JM9A.</title>
        <authorList>
            <person name="Earl A."/>
            <person name="Manson A."/>
            <person name="Gilmore M."/>
            <person name="Sanders J."/>
            <person name="Shea T."/>
            <person name="Howe W."/>
            <person name="Livny J."/>
            <person name="Cuomo C."/>
            <person name="Neafsey D."/>
            <person name="Birren B."/>
        </authorList>
    </citation>
    <scope>NUCLEOTIDE SEQUENCE [LARGE SCALE GENOMIC DNA]</scope>
    <source>
        <strain evidence="5 6">JM9A</strain>
    </source>
</reference>
<evidence type="ECO:0000313" key="6">
    <source>
        <dbReference type="Proteomes" id="UP001429357"/>
    </source>
</evidence>
<dbReference type="Proteomes" id="UP001429357">
    <property type="component" value="Unassembled WGS sequence"/>
</dbReference>
<gene>
    <name evidence="5" type="ORF">BAU18_002922</name>
</gene>
<dbReference type="NCBIfam" id="TIGR00350">
    <property type="entry name" value="lytR_cpsA_psr"/>
    <property type="match status" value="1"/>
</dbReference>
<keyword evidence="6" id="KW-1185">Reference proteome</keyword>
<feature type="domain" description="Cell envelope-related transcriptional attenuator" evidence="4">
    <location>
        <begin position="78"/>
        <end position="221"/>
    </location>
</feature>
<evidence type="ECO:0000256" key="2">
    <source>
        <dbReference type="SAM" id="MobiDB-lite"/>
    </source>
</evidence>
<proteinExistence type="inferred from homology"/>
<dbReference type="Pfam" id="PF03816">
    <property type="entry name" value="LytR_cpsA_psr"/>
    <property type="match status" value="1"/>
</dbReference>
<sequence length="383" mass="42195">MTKRQKTILIVVGILTGIIAIVFGFGIFAAYQARNAADRMYQAVDHDGNTVNTAAADPFSILLLGIDSGGLGRDDKGRSDTTMIVTINPKKKTTTITSIDRDFLVEIVGKERHDKLNSAYSYGGVQMTIDTLENFLDVPINHYATINLQGLEDLIDAVDGIEVNNKIDFTLDGIHVPKGKVTLDGKKGLAYARMRKDDSTGDMGRQERQREVLTKVVKKLASVNTVKYYTKVLEALGDNVTTDLTWNQMLDIATNYQAALTKIVSIQIGGQGYMINDGYYQIPPYYGTLEASNQLREQLGLADNAVLSLVKDEEQRLYDDSYVEPDAGWDDATRTSNVYFGPYFEGFSSTRPTQESTEGSQAETTTTDTSASEDYDTETAGNE</sequence>
<name>A0ABV0F8D6_9ENTE</name>
<evidence type="ECO:0000256" key="3">
    <source>
        <dbReference type="SAM" id="Phobius"/>
    </source>
</evidence>
<dbReference type="InterPro" id="IPR004474">
    <property type="entry name" value="LytR_CpsA_psr"/>
</dbReference>
<evidence type="ECO:0000313" key="5">
    <source>
        <dbReference type="EMBL" id="MEO1783302.1"/>
    </source>
</evidence>
<keyword evidence="3" id="KW-0472">Membrane</keyword>
<feature type="compositionally biased region" description="Low complexity" evidence="2">
    <location>
        <begin position="353"/>
        <end position="370"/>
    </location>
</feature>
<dbReference type="PANTHER" id="PTHR33392:SF6">
    <property type="entry name" value="POLYISOPRENYL-TEICHOIC ACID--PEPTIDOGLYCAN TEICHOIC ACID TRANSFERASE TAGU"/>
    <property type="match status" value="1"/>
</dbReference>
<feature type="region of interest" description="Disordered" evidence="2">
    <location>
        <begin position="346"/>
        <end position="383"/>
    </location>
</feature>
<protein>
    <recommendedName>
        <fullName evidence="4">Cell envelope-related transcriptional attenuator domain-containing protein</fullName>
    </recommendedName>
</protein>
<dbReference type="PANTHER" id="PTHR33392">
    <property type="entry name" value="POLYISOPRENYL-TEICHOIC ACID--PEPTIDOGLYCAN TEICHOIC ACID TRANSFERASE TAGU"/>
    <property type="match status" value="1"/>
</dbReference>
<keyword evidence="3" id="KW-1133">Transmembrane helix</keyword>
<comment type="similarity">
    <text evidence="1">Belongs to the LytR/CpsA/Psr (LCP) family.</text>
</comment>
<organism evidence="5 6">
    <name type="scientific">Enterococcus diestrammenae</name>
    <dbReference type="NCBI Taxonomy" id="1155073"/>
    <lineage>
        <taxon>Bacteria</taxon>
        <taxon>Bacillati</taxon>
        <taxon>Bacillota</taxon>
        <taxon>Bacilli</taxon>
        <taxon>Lactobacillales</taxon>
        <taxon>Enterococcaceae</taxon>
        <taxon>Enterococcus</taxon>
    </lineage>
</organism>
<comment type="caution">
    <text evidence="5">The sequence shown here is derived from an EMBL/GenBank/DDBJ whole genome shotgun (WGS) entry which is preliminary data.</text>
</comment>
<keyword evidence="3" id="KW-0812">Transmembrane</keyword>
<dbReference type="RefSeq" id="WP_161868774.1">
    <property type="nucleotide sequence ID" value="NZ_JBMRGR010000013.1"/>
</dbReference>
<evidence type="ECO:0000256" key="1">
    <source>
        <dbReference type="ARBA" id="ARBA00006068"/>
    </source>
</evidence>
<dbReference type="EMBL" id="MAEI02000001">
    <property type="protein sequence ID" value="MEO1783302.1"/>
    <property type="molecule type" value="Genomic_DNA"/>
</dbReference>